<proteinExistence type="predicted"/>
<evidence type="ECO:0000313" key="3">
    <source>
        <dbReference type="EMBL" id="RNM42166.1"/>
    </source>
</evidence>
<dbReference type="Proteomes" id="UP000253817">
    <property type="component" value="Unassembled WGS sequence"/>
</dbReference>
<dbReference type="Proteomes" id="UP000270112">
    <property type="component" value="Unassembled WGS sequence"/>
</dbReference>
<gene>
    <name evidence="2" type="ORF">C1876_14015</name>
    <name evidence="3" type="ORF">DMP09_06290</name>
</gene>
<organism evidence="3 5">
    <name type="scientific">Eggerthella sinensis</name>
    <dbReference type="NCBI Taxonomy" id="242230"/>
    <lineage>
        <taxon>Bacteria</taxon>
        <taxon>Bacillati</taxon>
        <taxon>Actinomycetota</taxon>
        <taxon>Coriobacteriia</taxon>
        <taxon>Eggerthellales</taxon>
        <taxon>Eggerthellaceae</taxon>
        <taxon>Eggerthella</taxon>
    </lineage>
</organism>
<dbReference type="EMBL" id="PPTT01000029">
    <property type="protein sequence ID" value="RDB66722.1"/>
    <property type="molecule type" value="Genomic_DNA"/>
</dbReference>
<protein>
    <submittedName>
        <fullName evidence="3">Uncharacterized protein</fullName>
    </submittedName>
</protein>
<name>A0A3N0IZJ7_9ACTN</name>
<reference evidence="3" key="3">
    <citation type="journal article" date="2019" name="Microbiol. Resour. Announc.">
        <title>Draft Genome Sequences of Type Strains of Gordonibacter faecihominis, Paraeggerthella hongkongensis, Parvibacter caecicola,Slackia equolifaciens, Slackia faecicanis, and Slackia isoflavoniconvertens.</title>
        <authorList>
            <person name="Danylec N."/>
            <person name="Stoll D.A."/>
            <person name="Dotsch A."/>
            <person name="Huch M."/>
        </authorList>
    </citation>
    <scope>NUCLEOTIDE SEQUENCE</scope>
    <source>
        <strain evidence="3">DSM 16107</strain>
    </source>
</reference>
<dbReference type="PROSITE" id="PS51257">
    <property type="entry name" value="PROKAR_LIPOPROTEIN"/>
    <property type="match status" value="1"/>
</dbReference>
<dbReference type="InterPro" id="IPR036280">
    <property type="entry name" value="Multihaem_cyt_sf"/>
</dbReference>
<dbReference type="EMBL" id="QICC01000018">
    <property type="protein sequence ID" value="RNM42166.1"/>
    <property type="molecule type" value="Genomic_DNA"/>
</dbReference>
<evidence type="ECO:0000313" key="5">
    <source>
        <dbReference type="Proteomes" id="UP000270112"/>
    </source>
</evidence>
<reference evidence="5" key="2">
    <citation type="submission" date="2018-05" db="EMBL/GenBank/DDBJ databases">
        <title>Genome Sequencing of selected type strains of the family Eggerthellaceae.</title>
        <authorList>
            <person name="Danylec N."/>
            <person name="Stoll D.A."/>
            <person name="Doetsch A."/>
            <person name="Huch M."/>
        </authorList>
    </citation>
    <scope>NUCLEOTIDE SEQUENCE [LARGE SCALE GENOMIC DNA]</scope>
    <source>
        <strain evidence="5">DSM 16107</strain>
    </source>
</reference>
<evidence type="ECO:0000256" key="1">
    <source>
        <dbReference type="SAM" id="SignalP"/>
    </source>
</evidence>
<dbReference type="AlphaFoldDB" id="A0A3N0IZJ7"/>
<evidence type="ECO:0000313" key="2">
    <source>
        <dbReference type="EMBL" id="RDB66722.1"/>
    </source>
</evidence>
<dbReference type="Gene3D" id="1.10.1130.10">
    <property type="entry name" value="Flavocytochrome C3, Chain A"/>
    <property type="match status" value="1"/>
</dbReference>
<reference evidence="2 4" key="1">
    <citation type="journal article" date="2018" name="Elife">
        <title>Discovery and characterization of a prevalent human gut bacterial enzyme sufficient for the inactivation of a family of plant toxins.</title>
        <authorList>
            <person name="Koppel N."/>
            <person name="Bisanz J.E."/>
            <person name="Pandelia M.E."/>
            <person name="Turnbaugh P.J."/>
            <person name="Balskus E.P."/>
        </authorList>
    </citation>
    <scope>NUCLEOTIDE SEQUENCE [LARGE SCALE GENOMIC DNA]</scope>
    <source>
        <strain evidence="2 4">DSM 16107</strain>
    </source>
</reference>
<keyword evidence="1" id="KW-0732">Signal</keyword>
<accession>A0A3N0IZJ7</accession>
<keyword evidence="4" id="KW-1185">Reference proteome</keyword>
<sequence>MGKTASLRTRLTWGIVTFAAIVAVAALSACSPQQADRTQASAEEGGGAEQPAVTVAWSAEGDCSTCHSKQAESQADAACLASKHADQKCVQCHTDTGALETAHAAATAGDAIPSALKQTSVDTEAVCQSCHTIEELVAATAASTALTDENGTVVNPHALPENADHAEIDCASCHKVHSSTAAEKSAQRTCSSCHHANVYECGTCHAV</sequence>
<feature type="signal peptide" evidence="1">
    <location>
        <begin position="1"/>
        <end position="35"/>
    </location>
</feature>
<comment type="caution">
    <text evidence="3">The sequence shown here is derived from an EMBL/GenBank/DDBJ whole genome shotgun (WGS) entry which is preliminary data.</text>
</comment>
<evidence type="ECO:0000313" key="4">
    <source>
        <dbReference type="Proteomes" id="UP000253817"/>
    </source>
</evidence>
<dbReference type="SUPFAM" id="SSF48695">
    <property type="entry name" value="Multiheme cytochromes"/>
    <property type="match status" value="1"/>
</dbReference>
<feature type="chain" id="PRO_5030078712" evidence="1">
    <location>
        <begin position="36"/>
        <end position="207"/>
    </location>
</feature>